<accession>A0A6L7IUU8</accession>
<dbReference type="PANTHER" id="PTHR44688">
    <property type="entry name" value="DNA-BINDING TRANSCRIPTIONAL ACTIVATOR DEVR_DOSR"/>
    <property type="match status" value="1"/>
</dbReference>
<dbReference type="SUPFAM" id="SSF46894">
    <property type="entry name" value="C-terminal effector domain of the bipartite response regulators"/>
    <property type="match status" value="1"/>
</dbReference>
<dbReference type="InterPro" id="IPR016032">
    <property type="entry name" value="Sig_transdc_resp-reg_C-effctor"/>
</dbReference>
<evidence type="ECO:0000256" key="3">
    <source>
        <dbReference type="ARBA" id="ARBA00023163"/>
    </source>
</evidence>
<keyword evidence="3" id="KW-0804">Transcription</keyword>
<organism evidence="4 5">
    <name type="scientific">Eggerthella guodeyinii</name>
    <dbReference type="NCBI Taxonomy" id="2690837"/>
    <lineage>
        <taxon>Bacteria</taxon>
        <taxon>Bacillati</taxon>
        <taxon>Actinomycetota</taxon>
        <taxon>Coriobacteriia</taxon>
        <taxon>Eggerthellales</taxon>
        <taxon>Eggerthellaceae</taxon>
        <taxon>Eggerthella</taxon>
    </lineage>
</organism>
<dbReference type="PROSITE" id="PS50043">
    <property type="entry name" value="HTH_LUXR_2"/>
    <property type="match status" value="1"/>
</dbReference>
<gene>
    <name evidence="4" type="ORF">GS424_005820</name>
</gene>
<reference evidence="4 5" key="1">
    <citation type="submission" date="2020-10" db="EMBL/GenBank/DDBJ databases">
        <title>Eggerthella sp. nov., isolated from human feces.</title>
        <authorList>
            <person name="Yajun G."/>
        </authorList>
    </citation>
    <scope>NUCLEOTIDE SEQUENCE [LARGE SCALE GENOMIC DNA]</scope>
    <source>
        <strain evidence="4 5">HF-1101</strain>
    </source>
</reference>
<sequence length="462" mass="49144">MNGVLDAEYPWIASMLLSGLLGIAGCLAFGLRPPRALRSRSWAAPTAALLCGAGSLLVAWCSRAGQVEPLVVVLCVVPVAAGFSLLTVVWGSRIADEDDAMIEFSVPMSFIVARVLFALLVVLPPDAALALLVLLPLASTVFLRRPSGECPESAVSPSRFRALSARACDQPLLRVRGVVAATAVLLVFRIGYGVVRVVADGPATQGAWYFLSALLVPTVVFGVFVVLALTSARCLSSSLVTRWMLPVLLLAFALVPVDGGIGHQGAIMANSVASTILQAFFWLLLAKAAHRRSGSGPFFFSCYLVGLGIGMAVGEGLGLALVASVGNSELWLSLPFVACILVACVMALEERARRFGTEGEPLSPPMAFPSISTDEDAPDLIDAALREQAHRMAGAYKLSPREEEIVAHLLAGRNRPYIRDALFISLNTVNTHIKNAFAKMDVHSQQELLDVARAEFPIRLSS</sequence>
<dbReference type="SMART" id="SM00421">
    <property type="entry name" value="HTH_LUXR"/>
    <property type="match status" value="1"/>
</dbReference>
<evidence type="ECO:0000256" key="2">
    <source>
        <dbReference type="ARBA" id="ARBA00023125"/>
    </source>
</evidence>
<dbReference type="KEGG" id="egd:GS424_005820"/>
<proteinExistence type="predicted"/>
<dbReference type="GO" id="GO:0006355">
    <property type="term" value="P:regulation of DNA-templated transcription"/>
    <property type="evidence" value="ECO:0007669"/>
    <property type="project" value="InterPro"/>
</dbReference>
<dbReference type="InterPro" id="IPR036388">
    <property type="entry name" value="WH-like_DNA-bd_sf"/>
</dbReference>
<dbReference type="PANTHER" id="PTHR44688:SF16">
    <property type="entry name" value="DNA-BINDING TRANSCRIPTIONAL ACTIVATOR DEVR_DOSR"/>
    <property type="match status" value="1"/>
</dbReference>
<dbReference type="Pfam" id="PF00196">
    <property type="entry name" value="GerE"/>
    <property type="match status" value="1"/>
</dbReference>
<evidence type="ECO:0000313" key="4">
    <source>
        <dbReference type="EMBL" id="QOS69363.1"/>
    </source>
</evidence>
<dbReference type="AlphaFoldDB" id="A0A6L7IUU8"/>
<protein>
    <submittedName>
        <fullName evidence="4">Uncharacterized protein</fullName>
    </submittedName>
</protein>
<dbReference type="GO" id="GO:0003677">
    <property type="term" value="F:DNA binding"/>
    <property type="evidence" value="ECO:0007669"/>
    <property type="project" value="UniProtKB-KW"/>
</dbReference>
<dbReference type="EMBL" id="CP063310">
    <property type="protein sequence ID" value="QOS69363.1"/>
    <property type="molecule type" value="Genomic_DNA"/>
</dbReference>
<dbReference type="Proteomes" id="UP000478463">
    <property type="component" value="Chromosome"/>
</dbReference>
<dbReference type="InterPro" id="IPR000792">
    <property type="entry name" value="Tscrpt_reg_LuxR_C"/>
</dbReference>
<evidence type="ECO:0000256" key="1">
    <source>
        <dbReference type="ARBA" id="ARBA00023015"/>
    </source>
</evidence>
<keyword evidence="2" id="KW-0238">DNA-binding</keyword>
<evidence type="ECO:0000313" key="5">
    <source>
        <dbReference type="Proteomes" id="UP000478463"/>
    </source>
</evidence>
<dbReference type="PRINTS" id="PR00038">
    <property type="entry name" value="HTHLUXR"/>
</dbReference>
<name>A0A6L7IUU8_9ACTN</name>
<dbReference type="CDD" id="cd06170">
    <property type="entry name" value="LuxR_C_like"/>
    <property type="match status" value="1"/>
</dbReference>
<keyword evidence="1" id="KW-0805">Transcription regulation</keyword>
<dbReference type="Gene3D" id="1.10.10.10">
    <property type="entry name" value="Winged helix-like DNA-binding domain superfamily/Winged helix DNA-binding domain"/>
    <property type="match status" value="1"/>
</dbReference>